<evidence type="ECO:0000313" key="2">
    <source>
        <dbReference type="EMBL" id="CAF0823411.1"/>
    </source>
</evidence>
<dbReference type="AlphaFoldDB" id="A0A813UB49"/>
<comment type="caution">
    <text evidence="2">The sequence shown here is derived from an EMBL/GenBank/DDBJ whole genome shotgun (WGS) entry which is preliminary data.</text>
</comment>
<dbReference type="InterPro" id="IPR036691">
    <property type="entry name" value="Endo/exonu/phosph_ase_sf"/>
</dbReference>
<sequence>MSNSPKRLEIRLKEREDEYICYKQFSVLVGTFNVNNRQAPTNILLEQWLYQVTDNDEETKEKYIPDIIAVGFQEIDTSGGAYIYDDKKKEDEWEHLVQKTITSCYGTNNKENIKYELLNRVRLIELESIKPIHYLSANNIKFSDHRPVSGLYSVVIKYECDEKRSSRIREELILEFDRLENNSIPIIEVEPRPPGIKFNHIRYLDEPTYTLKIKNIGECSCLCSISPSSISPSFQCLTFTPNQPYTINVIQEQYVNINFNAKFNVHSISEIFILHVENGADTFITLDVTFDHGPFGLALTEYPSTFYDRETKKYIYTIENKFQSEHIVEMINDPPILYISLIDCSKERDDLNLISIFNNDTQDSLDLLPLRDQLYETNFDFTNYSTAQLFMILLHLLQSLRQPLISFEIQDKIFRNRNDNLSEQDDMTKAISIIVEQMQGKERNLFFRLLLLLQKCWPTKGQIEKIEAESGDILNICIDILALSILHEHLDRNQRRAFILACLNEENKN</sequence>
<dbReference type="GO" id="GO:0005737">
    <property type="term" value="C:cytoplasm"/>
    <property type="evidence" value="ECO:0007669"/>
    <property type="project" value="UniProtKB-SubCell"/>
</dbReference>
<feature type="domain" description="OCRL-1/2 ASH" evidence="1">
    <location>
        <begin position="196"/>
        <end position="287"/>
    </location>
</feature>
<evidence type="ECO:0000313" key="3">
    <source>
        <dbReference type="Proteomes" id="UP000663860"/>
    </source>
</evidence>
<gene>
    <name evidence="2" type="ORF">IZO911_LOCUS8126</name>
</gene>
<dbReference type="GO" id="GO:0005929">
    <property type="term" value="C:cilium"/>
    <property type="evidence" value="ECO:0007669"/>
    <property type="project" value="UniProtKB-SubCell"/>
</dbReference>
<dbReference type="PANTHER" id="PTHR11200:SF300">
    <property type="entry name" value="TYPE II INOSITOL 1,4,5-TRISPHOSPHATE 5-PHOSPHATASE"/>
    <property type="match status" value="1"/>
</dbReference>
<dbReference type="InterPro" id="IPR046985">
    <property type="entry name" value="IP5"/>
</dbReference>
<dbReference type="GO" id="GO:0016020">
    <property type="term" value="C:membrane"/>
    <property type="evidence" value="ECO:0007669"/>
    <property type="project" value="TreeGrafter"/>
</dbReference>
<proteinExistence type="predicted"/>
<evidence type="ECO:0000259" key="1">
    <source>
        <dbReference type="Pfam" id="PF21310"/>
    </source>
</evidence>
<dbReference type="InterPro" id="IPR048869">
    <property type="entry name" value="OCRL-1_2_ASH"/>
</dbReference>
<dbReference type="GO" id="GO:0046856">
    <property type="term" value="P:phosphatidylinositol dephosphorylation"/>
    <property type="evidence" value="ECO:0007669"/>
    <property type="project" value="InterPro"/>
</dbReference>
<dbReference type="GO" id="GO:0004439">
    <property type="term" value="F:phosphatidylinositol-4,5-bisphosphate 5-phosphatase activity"/>
    <property type="evidence" value="ECO:0007669"/>
    <property type="project" value="TreeGrafter"/>
</dbReference>
<accession>A0A813UB49</accession>
<name>A0A813UB49_9BILA</name>
<dbReference type="Proteomes" id="UP000663860">
    <property type="component" value="Unassembled WGS sequence"/>
</dbReference>
<dbReference type="InterPro" id="IPR013783">
    <property type="entry name" value="Ig-like_fold"/>
</dbReference>
<organism evidence="2 3">
    <name type="scientific">Adineta steineri</name>
    <dbReference type="NCBI Taxonomy" id="433720"/>
    <lineage>
        <taxon>Eukaryota</taxon>
        <taxon>Metazoa</taxon>
        <taxon>Spiralia</taxon>
        <taxon>Gnathifera</taxon>
        <taxon>Rotifera</taxon>
        <taxon>Eurotatoria</taxon>
        <taxon>Bdelloidea</taxon>
        <taxon>Adinetida</taxon>
        <taxon>Adinetidae</taxon>
        <taxon>Adineta</taxon>
    </lineage>
</organism>
<dbReference type="SUPFAM" id="SSF56219">
    <property type="entry name" value="DNase I-like"/>
    <property type="match status" value="1"/>
</dbReference>
<reference evidence="2" key="1">
    <citation type="submission" date="2021-02" db="EMBL/GenBank/DDBJ databases">
        <authorList>
            <person name="Nowell W R."/>
        </authorList>
    </citation>
    <scope>NUCLEOTIDE SEQUENCE</scope>
</reference>
<dbReference type="Gene3D" id="2.60.40.10">
    <property type="entry name" value="Immunoglobulins"/>
    <property type="match status" value="1"/>
</dbReference>
<dbReference type="PANTHER" id="PTHR11200">
    <property type="entry name" value="INOSITOL 5-PHOSPHATASE"/>
    <property type="match status" value="1"/>
</dbReference>
<dbReference type="Pfam" id="PF21310">
    <property type="entry name" value="OCRL-like_ASH"/>
    <property type="match status" value="1"/>
</dbReference>
<protein>
    <recommendedName>
        <fullName evidence="1">OCRL-1/2 ASH domain-containing protein</fullName>
    </recommendedName>
</protein>
<dbReference type="Gene3D" id="3.60.10.10">
    <property type="entry name" value="Endonuclease/exonuclease/phosphatase"/>
    <property type="match status" value="2"/>
</dbReference>
<dbReference type="EMBL" id="CAJNOE010000054">
    <property type="protein sequence ID" value="CAF0823411.1"/>
    <property type="molecule type" value="Genomic_DNA"/>
</dbReference>